<comment type="caution">
    <text evidence="1">The sequence shown here is derived from an EMBL/GenBank/DDBJ whole genome shotgun (WGS) entry which is preliminary data.</text>
</comment>
<name>A0A0F9JFY3_9ZZZZ</name>
<gene>
    <name evidence="1" type="ORF">LCGC14_1459990</name>
</gene>
<evidence type="ECO:0000313" key="1">
    <source>
        <dbReference type="EMBL" id="KKM68523.1"/>
    </source>
</evidence>
<organism evidence="1">
    <name type="scientific">marine sediment metagenome</name>
    <dbReference type="NCBI Taxonomy" id="412755"/>
    <lineage>
        <taxon>unclassified sequences</taxon>
        <taxon>metagenomes</taxon>
        <taxon>ecological metagenomes</taxon>
    </lineage>
</organism>
<sequence length="146" mass="15547">MFKVITSIPVLTLPAYVALDNVGALLTFPIDANTKSIVLKRLTVIDAAVQDEAYLLHLFTASPSAGARTDADPYVPVAADLALKVASFSILAADYLDSASDSIAIYELDTAIVLTSDDLFGVLECIATPDYVAVDDLTIKLLVEIR</sequence>
<proteinExistence type="predicted"/>
<dbReference type="AlphaFoldDB" id="A0A0F9JFY3"/>
<accession>A0A0F9JFY3</accession>
<dbReference type="EMBL" id="LAZR01010153">
    <property type="protein sequence ID" value="KKM68523.1"/>
    <property type="molecule type" value="Genomic_DNA"/>
</dbReference>
<reference evidence="1" key="1">
    <citation type="journal article" date="2015" name="Nature">
        <title>Complex archaea that bridge the gap between prokaryotes and eukaryotes.</title>
        <authorList>
            <person name="Spang A."/>
            <person name="Saw J.H."/>
            <person name="Jorgensen S.L."/>
            <person name="Zaremba-Niedzwiedzka K."/>
            <person name="Martijn J."/>
            <person name="Lind A.E."/>
            <person name="van Eijk R."/>
            <person name="Schleper C."/>
            <person name="Guy L."/>
            <person name="Ettema T.J."/>
        </authorList>
    </citation>
    <scope>NUCLEOTIDE SEQUENCE</scope>
</reference>
<protein>
    <submittedName>
        <fullName evidence="1">Uncharacterized protein</fullName>
    </submittedName>
</protein>